<reference evidence="9 10" key="1">
    <citation type="submission" date="2015-03" db="EMBL/GenBank/DDBJ databases">
        <title>Draft Genome Sequence of Burkholderia andropogonis type strain ICMP2807, isolated from Sorghum bicolor.</title>
        <authorList>
            <person name="Lopes-Santos L."/>
            <person name="Castro D.B."/>
            <person name="Ottoboni L.M."/>
            <person name="Park D."/>
            <person name="Weirc B.S."/>
            <person name="Destefano S.A."/>
        </authorList>
    </citation>
    <scope>NUCLEOTIDE SEQUENCE [LARGE SCALE GENOMIC DNA]</scope>
    <source>
        <strain evidence="9 10">ICMP2807</strain>
    </source>
</reference>
<proteinExistence type="inferred from homology"/>
<comment type="pathway">
    <text evidence="2">Siderophore biosynthesis.</text>
</comment>
<dbReference type="InterPro" id="IPR050982">
    <property type="entry name" value="Auxin_biosynth/cation_transpt"/>
</dbReference>
<feature type="region of interest" description="Disordered" evidence="8">
    <location>
        <begin position="187"/>
        <end position="216"/>
    </location>
</feature>
<evidence type="ECO:0000256" key="6">
    <source>
        <dbReference type="ARBA" id="ARBA00022857"/>
    </source>
</evidence>
<keyword evidence="6" id="KW-0521">NADP</keyword>
<dbReference type="InterPro" id="IPR025700">
    <property type="entry name" value="Lys/Orn_oxygenase"/>
</dbReference>
<evidence type="ECO:0000256" key="8">
    <source>
        <dbReference type="SAM" id="MobiDB-lite"/>
    </source>
</evidence>
<organism evidence="9 10">
    <name type="scientific">Robbsia andropogonis</name>
    <dbReference type="NCBI Taxonomy" id="28092"/>
    <lineage>
        <taxon>Bacteria</taxon>
        <taxon>Pseudomonadati</taxon>
        <taxon>Pseudomonadota</taxon>
        <taxon>Betaproteobacteria</taxon>
        <taxon>Burkholderiales</taxon>
        <taxon>Burkholderiaceae</taxon>
        <taxon>Robbsia</taxon>
    </lineage>
</organism>
<dbReference type="Gene3D" id="3.50.50.60">
    <property type="entry name" value="FAD/NAD(P)-binding domain"/>
    <property type="match status" value="1"/>
</dbReference>
<keyword evidence="5" id="KW-0274">FAD</keyword>
<keyword evidence="7" id="KW-0560">Oxidoreductase</keyword>
<evidence type="ECO:0000256" key="7">
    <source>
        <dbReference type="ARBA" id="ARBA00023002"/>
    </source>
</evidence>
<sequence length="532" mass="57875">MPRSVVANAEASLDAPPPAGLEALEARLAQDLKWLALPAASWIPPRFVDGARVRDVVIIGGGMAGLALSAELHFLGVDNRQAYDRAAKGREGPWVDFARMRTLRSPKVLTGPALRVPTLTFRAWFEAQFGVAAWEALDKIPREQWMTYLRWYRDVLQLPIDNGVALRRIQPRGDGVVALTFERILPTTETHDRTPPSATDPRGACTADDPVPHANAEDATVGRVWTVLARHVVLATGRDGIGGPAVPPLANTLPRHRWAHSADAIDFGALVGKRVAVIGAGASAFDNAATALEAGAASVDMVIRRPDIPRVNALTGISSPGLAYGFEALESEWKWRILHYAGKVQTPPPRDSVLRVSRFRNARFHVGSAIASMQETDTGVRIDTARGPIEVDFVIFGTGFHSRLSARPELADIAPHIRLWQDRFTPTEDEQDQELAESPDLAEDFSFQEKVPGACPGLSRIHCFNFAASLSAGKVSGDIPAISIGAQRLAQHVVSRLFQDDQQAHYAALQAYATPELQGDEWQPYVADDGPR</sequence>
<dbReference type="PANTHER" id="PTHR43539">
    <property type="entry name" value="FLAVIN-BINDING MONOOXYGENASE-LIKE PROTEIN (AFU_ORTHOLOGUE AFUA_4G09220)"/>
    <property type="match status" value="1"/>
</dbReference>
<accession>A0A0F5K4N0</accession>
<dbReference type="AlphaFoldDB" id="A0A0F5K4N0"/>
<keyword evidence="10" id="KW-1185">Reference proteome</keyword>
<dbReference type="EMBL" id="LAQU01000002">
    <property type="protein sequence ID" value="KKB65066.1"/>
    <property type="molecule type" value="Genomic_DNA"/>
</dbReference>
<comment type="cofactor">
    <cofactor evidence="1">
        <name>FAD</name>
        <dbReference type="ChEBI" id="CHEBI:57692"/>
    </cofactor>
</comment>
<protein>
    <submittedName>
        <fullName evidence="9">FAD-dependent oxidoreductase</fullName>
    </submittedName>
</protein>
<dbReference type="STRING" id="28092.WM40_02515"/>
<dbReference type="GO" id="GO:0050660">
    <property type="term" value="F:flavin adenine dinucleotide binding"/>
    <property type="evidence" value="ECO:0007669"/>
    <property type="project" value="TreeGrafter"/>
</dbReference>
<dbReference type="GO" id="GO:0004497">
    <property type="term" value="F:monooxygenase activity"/>
    <property type="evidence" value="ECO:0007669"/>
    <property type="project" value="TreeGrafter"/>
</dbReference>
<evidence type="ECO:0000256" key="5">
    <source>
        <dbReference type="ARBA" id="ARBA00022827"/>
    </source>
</evidence>
<evidence type="ECO:0000256" key="4">
    <source>
        <dbReference type="ARBA" id="ARBA00022630"/>
    </source>
</evidence>
<dbReference type="SUPFAM" id="SSF51905">
    <property type="entry name" value="FAD/NAD(P)-binding domain"/>
    <property type="match status" value="1"/>
</dbReference>
<dbReference type="Pfam" id="PF13434">
    <property type="entry name" value="Lys_Orn_oxgnase"/>
    <property type="match status" value="1"/>
</dbReference>
<evidence type="ECO:0000313" key="10">
    <source>
        <dbReference type="Proteomes" id="UP000033618"/>
    </source>
</evidence>
<name>A0A0F5K4N0_9BURK</name>
<dbReference type="PATRIC" id="fig|28092.6.peg.588"/>
<evidence type="ECO:0000313" key="9">
    <source>
        <dbReference type="EMBL" id="KKB65066.1"/>
    </source>
</evidence>
<dbReference type="Proteomes" id="UP000033618">
    <property type="component" value="Unassembled WGS sequence"/>
</dbReference>
<dbReference type="PANTHER" id="PTHR43539:SF91">
    <property type="entry name" value="FAD-DEPENDENT URATE HYDROXYLASE"/>
    <property type="match status" value="1"/>
</dbReference>
<evidence type="ECO:0000256" key="3">
    <source>
        <dbReference type="ARBA" id="ARBA00007588"/>
    </source>
</evidence>
<comment type="caution">
    <text evidence="9">The sequence shown here is derived from an EMBL/GenBank/DDBJ whole genome shotgun (WGS) entry which is preliminary data.</text>
</comment>
<keyword evidence="4" id="KW-0285">Flavoprotein</keyword>
<gene>
    <name evidence="9" type="ORF">WM40_02515</name>
</gene>
<evidence type="ECO:0000256" key="2">
    <source>
        <dbReference type="ARBA" id="ARBA00004924"/>
    </source>
</evidence>
<dbReference type="InterPro" id="IPR036188">
    <property type="entry name" value="FAD/NAD-bd_sf"/>
</dbReference>
<comment type="similarity">
    <text evidence="3">Belongs to the lysine N(6)-hydroxylase/L-ornithine N(5)-oxygenase family.</text>
</comment>
<evidence type="ECO:0000256" key="1">
    <source>
        <dbReference type="ARBA" id="ARBA00001974"/>
    </source>
</evidence>